<dbReference type="InterPro" id="IPR036388">
    <property type="entry name" value="WH-like_DNA-bd_sf"/>
</dbReference>
<feature type="binding site" evidence="7">
    <location>
        <position position="134"/>
    </location>
    <ligand>
        <name>Zn(2+)</name>
        <dbReference type="ChEBI" id="CHEBI:29105"/>
    </ligand>
</feature>
<keyword evidence="5" id="KW-0238">DNA-binding</keyword>
<evidence type="ECO:0000256" key="2">
    <source>
        <dbReference type="ARBA" id="ARBA00022491"/>
    </source>
</evidence>
<dbReference type="AlphaFoldDB" id="A0A9R1CB01"/>
<evidence type="ECO:0000256" key="4">
    <source>
        <dbReference type="ARBA" id="ARBA00023015"/>
    </source>
</evidence>
<keyword evidence="3 7" id="KW-0862">Zinc</keyword>
<dbReference type="Pfam" id="PF01475">
    <property type="entry name" value="FUR"/>
    <property type="match status" value="1"/>
</dbReference>
<dbReference type="GO" id="GO:0000976">
    <property type="term" value="F:transcription cis-regulatory region binding"/>
    <property type="evidence" value="ECO:0007669"/>
    <property type="project" value="TreeGrafter"/>
</dbReference>
<keyword evidence="4" id="KW-0805">Transcription regulation</keyword>
<reference evidence="8" key="1">
    <citation type="journal article" date="2022" name="Int. J. Syst. Evol. Microbiol.">
        <title>Prevotella lacticifex sp. nov., isolated from the rumen of cows.</title>
        <authorList>
            <person name="Shinkai T."/>
            <person name="Ikeyama N."/>
            <person name="Kumagai M."/>
            <person name="Ohmori H."/>
            <person name="Sakamoto M."/>
            <person name="Ohkuma M."/>
            <person name="Mitsumori M."/>
        </authorList>
    </citation>
    <scope>NUCLEOTIDE SEQUENCE</scope>
    <source>
        <strain evidence="8">R5076</strain>
    </source>
</reference>
<dbReference type="Proteomes" id="UP000825483">
    <property type="component" value="Unassembled WGS sequence"/>
</dbReference>
<evidence type="ECO:0000256" key="3">
    <source>
        <dbReference type="ARBA" id="ARBA00022833"/>
    </source>
</evidence>
<dbReference type="InterPro" id="IPR036390">
    <property type="entry name" value="WH_DNA-bd_sf"/>
</dbReference>
<comment type="cofactor">
    <cofactor evidence="7">
        <name>Zn(2+)</name>
        <dbReference type="ChEBI" id="CHEBI:29105"/>
    </cofactor>
    <text evidence="7">Binds 1 zinc ion per subunit.</text>
</comment>
<dbReference type="PANTHER" id="PTHR33202">
    <property type="entry name" value="ZINC UPTAKE REGULATION PROTEIN"/>
    <property type="match status" value="1"/>
</dbReference>
<comment type="caution">
    <text evidence="8">The sequence shown here is derived from an EMBL/GenBank/DDBJ whole genome shotgun (WGS) entry which is preliminary data.</text>
</comment>
<evidence type="ECO:0000313" key="9">
    <source>
        <dbReference type="Proteomes" id="UP000825483"/>
    </source>
</evidence>
<dbReference type="GO" id="GO:0008270">
    <property type="term" value="F:zinc ion binding"/>
    <property type="evidence" value="ECO:0007669"/>
    <property type="project" value="TreeGrafter"/>
</dbReference>
<accession>A0A9R1CB01</accession>
<protein>
    <submittedName>
        <fullName evidence="8">Transcriptional regulator</fullName>
    </submittedName>
</protein>
<dbReference type="InterPro" id="IPR002481">
    <property type="entry name" value="FUR"/>
</dbReference>
<feature type="binding site" evidence="7">
    <location>
        <position position="95"/>
    </location>
    <ligand>
        <name>Zn(2+)</name>
        <dbReference type="ChEBI" id="CHEBI:29105"/>
    </ligand>
</feature>
<dbReference type="PANTHER" id="PTHR33202:SF22">
    <property type="entry name" value="HYDROGEN PEROXIDE SENSITIVE REPRESSOR"/>
    <property type="match status" value="1"/>
</dbReference>
<dbReference type="InterPro" id="IPR043135">
    <property type="entry name" value="Fur_C"/>
</dbReference>
<evidence type="ECO:0000256" key="7">
    <source>
        <dbReference type="PIRSR" id="PIRSR602481-1"/>
    </source>
</evidence>
<evidence type="ECO:0000256" key="5">
    <source>
        <dbReference type="ARBA" id="ARBA00023125"/>
    </source>
</evidence>
<evidence type="ECO:0000256" key="1">
    <source>
        <dbReference type="ARBA" id="ARBA00007957"/>
    </source>
</evidence>
<dbReference type="EMBL" id="BPUB01000002">
    <property type="protein sequence ID" value="GJG59210.1"/>
    <property type="molecule type" value="Genomic_DNA"/>
</dbReference>
<feature type="binding site" evidence="7">
    <location>
        <position position="131"/>
    </location>
    <ligand>
        <name>Zn(2+)</name>
        <dbReference type="ChEBI" id="CHEBI:29105"/>
    </ligand>
</feature>
<sequence>MNTEETLLTLHGIKPTANRIVIAKALKAERQPMSMVELERQIRTIDKSGIFRTLMLFKAHHLVHAIEDGDGMVKYELCTSHNPDKDEDMHVHFYCEECHRTFCLYGTPIPSVDIPSGFEMESINYMIKGLCPDCARKRALRQSTKA</sequence>
<keyword evidence="7" id="KW-0479">Metal-binding</keyword>
<feature type="binding site" evidence="7">
    <location>
        <position position="98"/>
    </location>
    <ligand>
        <name>Zn(2+)</name>
        <dbReference type="ChEBI" id="CHEBI:29105"/>
    </ligand>
</feature>
<dbReference type="RefSeq" id="WP_223928835.1">
    <property type="nucleotide sequence ID" value="NZ_BPTU01000001.1"/>
</dbReference>
<comment type="similarity">
    <text evidence="1">Belongs to the Fur family.</text>
</comment>
<keyword evidence="9" id="KW-1185">Reference proteome</keyword>
<gene>
    <name evidence="8" type="ORF">PRLR5076_20610</name>
</gene>
<name>A0A9R1CB01_9BACT</name>
<evidence type="ECO:0000313" key="8">
    <source>
        <dbReference type="EMBL" id="GJG59210.1"/>
    </source>
</evidence>
<organism evidence="8 9">
    <name type="scientific">Prevotella lacticifex</name>
    <dbReference type="NCBI Taxonomy" id="2854755"/>
    <lineage>
        <taxon>Bacteria</taxon>
        <taxon>Pseudomonadati</taxon>
        <taxon>Bacteroidota</taxon>
        <taxon>Bacteroidia</taxon>
        <taxon>Bacteroidales</taxon>
        <taxon>Prevotellaceae</taxon>
        <taxon>Prevotella</taxon>
    </lineage>
</organism>
<evidence type="ECO:0000256" key="6">
    <source>
        <dbReference type="ARBA" id="ARBA00023163"/>
    </source>
</evidence>
<proteinExistence type="inferred from homology"/>
<dbReference type="Gene3D" id="3.30.1490.190">
    <property type="match status" value="1"/>
</dbReference>
<dbReference type="GO" id="GO:0003700">
    <property type="term" value="F:DNA-binding transcription factor activity"/>
    <property type="evidence" value="ECO:0007669"/>
    <property type="project" value="InterPro"/>
</dbReference>
<dbReference type="GeneID" id="72466753"/>
<keyword evidence="2" id="KW-0678">Repressor</keyword>
<dbReference type="Gene3D" id="1.10.10.10">
    <property type="entry name" value="Winged helix-like DNA-binding domain superfamily/Winged helix DNA-binding domain"/>
    <property type="match status" value="1"/>
</dbReference>
<dbReference type="GO" id="GO:0045892">
    <property type="term" value="P:negative regulation of DNA-templated transcription"/>
    <property type="evidence" value="ECO:0007669"/>
    <property type="project" value="TreeGrafter"/>
</dbReference>
<keyword evidence="6" id="KW-0804">Transcription</keyword>
<dbReference type="SUPFAM" id="SSF46785">
    <property type="entry name" value="Winged helix' DNA-binding domain"/>
    <property type="match status" value="1"/>
</dbReference>
<dbReference type="GO" id="GO:1900376">
    <property type="term" value="P:regulation of secondary metabolite biosynthetic process"/>
    <property type="evidence" value="ECO:0007669"/>
    <property type="project" value="TreeGrafter"/>
</dbReference>